<comment type="caution">
    <text evidence="2">The sequence shown here is derived from an EMBL/GenBank/DDBJ whole genome shotgun (WGS) entry which is preliminary data.</text>
</comment>
<feature type="region of interest" description="Disordered" evidence="1">
    <location>
        <begin position="53"/>
        <end position="88"/>
    </location>
</feature>
<feature type="compositionally biased region" description="Basic residues" evidence="1">
    <location>
        <begin position="60"/>
        <end position="78"/>
    </location>
</feature>
<evidence type="ECO:0000313" key="2">
    <source>
        <dbReference type="EMBL" id="OCB90609.1"/>
    </source>
</evidence>
<keyword evidence="3" id="KW-1185">Reference proteome</keyword>
<dbReference type="EMBL" id="LNZH02000124">
    <property type="protein sequence ID" value="OCB90609.1"/>
    <property type="molecule type" value="Genomic_DNA"/>
</dbReference>
<sequence length="88" mass="9617">MGVKLSKTAIQREGVQKDGAQAAIAAGVPVDELGTGEFEEQNPDLKFGVGLRKREERKKQSAKRKERMKGKKIPKVKNVRGGTVDLAE</sequence>
<evidence type="ECO:0000313" key="3">
    <source>
        <dbReference type="Proteomes" id="UP000757232"/>
    </source>
</evidence>
<gene>
    <name evidence="2" type="ORF">A7U60_g2177</name>
</gene>
<reference evidence="2" key="1">
    <citation type="submission" date="2016-06" db="EMBL/GenBank/DDBJ databases">
        <title>Draft Genome sequence of the fungus Inonotus baumii.</title>
        <authorList>
            <person name="Zhu H."/>
            <person name="Lin W."/>
        </authorList>
    </citation>
    <scope>NUCLEOTIDE SEQUENCE</scope>
    <source>
        <strain evidence="2">821</strain>
    </source>
</reference>
<protein>
    <submittedName>
        <fullName evidence="2">Uncharacterized protein</fullName>
    </submittedName>
</protein>
<evidence type="ECO:0000256" key="1">
    <source>
        <dbReference type="SAM" id="MobiDB-lite"/>
    </source>
</evidence>
<proteinExistence type="predicted"/>
<organism evidence="2 3">
    <name type="scientific">Sanghuangporus baumii</name>
    <name type="common">Phellinus baumii</name>
    <dbReference type="NCBI Taxonomy" id="108892"/>
    <lineage>
        <taxon>Eukaryota</taxon>
        <taxon>Fungi</taxon>
        <taxon>Dikarya</taxon>
        <taxon>Basidiomycota</taxon>
        <taxon>Agaricomycotina</taxon>
        <taxon>Agaricomycetes</taxon>
        <taxon>Hymenochaetales</taxon>
        <taxon>Hymenochaetaceae</taxon>
        <taxon>Sanghuangporus</taxon>
    </lineage>
</organism>
<name>A0A9Q5I2S5_SANBA</name>
<dbReference type="AlphaFoldDB" id="A0A9Q5I2S5"/>
<accession>A0A9Q5I2S5</accession>
<dbReference type="Proteomes" id="UP000757232">
    <property type="component" value="Unassembled WGS sequence"/>
</dbReference>